<dbReference type="PANTHER" id="PTHR43166:SF9">
    <property type="entry name" value="GLUTAMATE_ASPARTATE IMPORT ATP-BINDING PROTEIN GLTL"/>
    <property type="match status" value="1"/>
</dbReference>
<accession>A0ABX0K3S6</accession>
<comment type="subcellular location">
    <subcellularLocation>
        <location evidence="1">Cell membrane</location>
        <topology evidence="1">Peripheral membrane protein</topology>
    </subcellularLocation>
</comment>
<keyword evidence="3" id="KW-0813">Transport</keyword>
<gene>
    <name evidence="9" type="ORF">GOB81_14295</name>
</gene>
<dbReference type="InterPro" id="IPR003593">
    <property type="entry name" value="AAA+_ATPase"/>
</dbReference>
<evidence type="ECO:0000256" key="2">
    <source>
        <dbReference type="ARBA" id="ARBA00005417"/>
    </source>
</evidence>
<evidence type="ECO:0000313" key="10">
    <source>
        <dbReference type="Proteomes" id="UP000631653"/>
    </source>
</evidence>
<reference evidence="9 10" key="1">
    <citation type="journal article" date="2020" name="Int. J. Syst. Evol. Microbiol.">
        <title>Novel acetic acid bacteria from cider fermentations: Acetobacter conturbans sp. nov. and Acetobacter fallax sp. nov.</title>
        <authorList>
            <person name="Sombolestani A.S."/>
            <person name="Cleenwerck I."/>
            <person name="Cnockaert M."/>
            <person name="Borremans W."/>
            <person name="Wieme A.D."/>
            <person name="De Vuyst L."/>
            <person name="Vandamme P."/>
        </authorList>
    </citation>
    <scope>NUCLEOTIDE SEQUENCE [LARGE SCALE GENOMIC DNA]</scope>
    <source>
        <strain evidence="9 10">LMG 1627</strain>
    </source>
</reference>
<organism evidence="9 10">
    <name type="scientific">Acetobacter conturbans</name>
    <dbReference type="NCBI Taxonomy" id="1737472"/>
    <lineage>
        <taxon>Bacteria</taxon>
        <taxon>Pseudomonadati</taxon>
        <taxon>Pseudomonadota</taxon>
        <taxon>Alphaproteobacteria</taxon>
        <taxon>Acetobacterales</taxon>
        <taxon>Acetobacteraceae</taxon>
        <taxon>Acetobacter</taxon>
    </lineage>
</organism>
<dbReference type="Proteomes" id="UP000631653">
    <property type="component" value="Unassembled WGS sequence"/>
</dbReference>
<dbReference type="PROSITE" id="PS00211">
    <property type="entry name" value="ABC_TRANSPORTER_1"/>
    <property type="match status" value="1"/>
</dbReference>
<evidence type="ECO:0000256" key="5">
    <source>
        <dbReference type="ARBA" id="ARBA00022741"/>
    </source>
</evidence>
<evidence type="ECO:0000256" key="3">
    <source>
        <dbReference type="ARBA" id="ARBA00022448"/>
    </source>
</evidence>
<evidence type="ECO:0000313" key="9">
    <source>
        <dbReference type="EMBL" id="NHN89779.1"/>
    </source>
</evidence>
<keyword evidence="4" id="KW-1003">Cell membrane</keyword>
<evidence type="ECO:0000256" key="4">
    <source>
        <dbReference type="ARBA" id="ARBA00022475"/>
    </source>
</evidence>
<dbReference type="Gene3D" id="3.40.50.300">
    <property type="entry name" value="P-loop containing nucleotide triphosphate hydrolases"/>
    <property type="match status" value="1"/>
</dbReference>
<comment type="caution">
    <text evidence="9">The sequence shown here is derived from an EMBL/GenBank/DDBJ whole genome shotgun (WGS) entry which is preliminary data.</text>
</comment>
<evidence type="ECO:0000256" key="1">
    <source>
        <dbReference type="ARBA" id="ARBA00004202"/>
    </source>
</evidence>
<keyword evidence="7" id="KW-0472">Membrane</keyword>
<keyword evidence="10" id="KW-1185">Reference proteome</keyword>
<dbReference type="GO" id="GO:0005524">
    <property type="term" value="F:ATP binding"/>
    <property type="evidence" value="ECO:0007669"/>
    <property type="project" value="UniProtKB-KW"/>
</dbReference>
<dbReference type="EMBL" id="WOSY01000018">
    <property type="protein sequence ID" value="NHN89779.1"/>
    <property type="molecule type" value="Genomic_DNA"/>
</dbReference>
<dbReference type="Pfam" id="PF00005">
    <property type="entry name" value="ABC_tran"/>
    <property type="match status" value="1"/>
</dbReference>
<dbReference type="InterPro" id="IPR003439">
    <property type="entry name" value="ABC_transporter-like_ATP-bd"/>
</dbReference>
<dbReference type="SMART" id="SM00382">
    <property type="entry name" value="AAA"/>
    <property type="match status" value="1"/>
</dbReference>
<keyword evidence="5" id="KW-0547">Nucleotide-binding</keyword>
<proteinExistence type="inferred from homology"/>
<dbReference type="InterPro" id="IPR017871">
    <property type="entry name" value="ABC_transporter-like_CS"/>
</dbReference>
<name>A0ABX0K3S6_9PROT</name>
<sequence length="260" mass="28535">MLAKPVLSLEDIRLTIDGKHILNGCDLKIPEGEVVVILGPSGSGKSTLMRCINLLQKPDSGRILFDGEDILNSSAAAPAVRRKIGMVFQGYDLFEHMTVWDNLLLAPRLTGGAYAHGMSERAAELLDGIGLLEHAGRYPHQLSGGQQQRVAIVRALVMQPRVMLFDEPTSALDPEATEQLQKLFGSAALKSMAKVVVTHDIGFARRVADRIVFIENGSVIANLSAQHFFSGDVPDRLHRFLTKTMPELKLQYSEELPSRV</sequence>
<dbReference type="RefSeq" id="WP_173571111.1">
    <property type="nucleotide sequence ID" value="NZ_WOSY01000018.1"/>
</dbReference>
<dbReference type="SUPFAM" id="SSF52540">
    <property type="entry name" value="P-loop containing nucleoside triphosphate hydrolases"/>
    <property type="match status" value="1"/>
</dbReference>
<dbReference type="PROSITE" id="PS50893">
    <property type="entry name" value="ABC_TRANSPORTER_2"/>
    <property type="match status" value="1"/>
</dbReference>
<feature type="domain" description="ABC transporter" evidence="8">
    <location>
        <begin position="7"/>
        <end position="241"/>
    </location>
</feature>
<dbReference type="InterPro" id="IPR027417">
    <property type="entry name" value="P-loop_NTPase"/>
</dbReference>
<comment type="similarity">
    <text evidence="2">Belongs to the ABC transporter superfamily.</text>
</comment>
<keyword evidence="6 9" id="KW-0067">ATP-binding</keyword>
<dbReference type="PANTHER" id="PTHR43166">
    <property type="entry name" value="AMINO ACID IMPORT ATP-BINDING PROTEIN"/>
    <property type="match status" value="1"/>
</dbReference>
<evidence type="ECO:0000256" key="7">
    <source>
        <dbReference type="ARBA" id="ARBA00023136"/>
    </source>
</evidence>
<evidence type="ECO:0000256" key="6">
    <source>
        <dbReference type="ARBA" id="ARBA00022840"/>
    </source>
</evidence>
<dbReference type="InterPro" id="IPR050086">
    <property type="entry name" value="MetN_ABC_transporter-like"/>
</dbReference>
<protein>
    <submittedName>
        <fullName evidence="9">ATP-binding cassette domain-containing protein</fullName>
    </submittedName>
</protein>
<evidence type="ECO:0000259" key="8">
    <source>
        <dbReference type="PROSITE" id="PS50893"/>
    </source>
</evidence>